<reference evidence="1 2" key="1">
    <citation type="journal article" date="2011" name="J. Bacteriol.">
        <title>Complete genome sequence of Burkholderia rhizoxinica, an endosymbiont of Rhizopus microsporus.</title>
        <authorList>
            <person name="Lackner G."/>
            <person name="Moebius N."/>
            <person name="Partida-Martinez L."/>
            <person name="Hertweck C."/>
        </authorList>
    </citation>
    <scope>NUCLEOTIDE SEQUENCE [LARGE SCALE GENOMIC DNA]</scope>
    <source>
        <strain evidence="2">DSM 19002 / CIP 109453 / HKI 454</strain>
    </source>
</reference>
<name>E5AKS1_MYCRK</name>
<dbReference type="AlphaFoldDB" id="E5AKS1"/>
<dbReference type="STRING" id="882378.RBRH_01473"/>
<evidence type="ECO:0000313" key="1">
    <source>
        <dbReference type="EMBL" id="CBW75878.1"/>
    </source>
</evidence>
<dbReference type="Proteomes" id="UP000007437">
    <property type="component" value="Chromosome"/>
</dbReference>
<dbReference type="EMBL" id="FR687359">
    <property type="protein sequence ID" value="CBW75878.1"/>
    <property type="molecule type" value="Genomic_DNA"/>
</dbReference>
<dbReference type="KEGG" id="brh:RBRH_01473"/>
<organism evidence="1 2">
    <name type="scientific">Mycetohabitans rhizoxinica (strain DSM 19002 / CIP 109453 / HKI 454)</name>
    <name type="common">Paraburkholderia rhizoxinica</name>
    <dbReference type="NCBI Taxonomy" id="882378"/>
    <lineage>
        <taxon>Bacteria</taxon>
        <taxon>Pseudomonadati</taxon>
        <taxon>Pseudomonadota</taxon>
        <taxon>Betaproteobacteria</taxon>
        <taxon>Burkholderiales</taxon>
        <taxon>Burkholderiaceae</taxon>
        <taxon>Mycetohabitans</taxon>
    </lineage>
</organism>
<dbReference type="HOGENOM" id="CLU_1400185_0_0_4"/>
<sequence length="194" mass="20933">MLYGWTPRVSQQPRVLLHTFSGMDNDRRNAAGPAIQRRLAMFPRSTMFAPMAGISPRAGRGICRATRCAATACVDGPHHRRAKPRGCSGARMATRFPCGNGNYTSSMSVPSELERAALKDVLKAVANGNGPKRFSLTHGQTRRIAMRDSMMIAGTPSIDAEMLYRVMRDPLCATLGDVVRSSATALAEIHSSGA</sequence>
<protein>
    <submittedName>
        <fullName evidence="1">Uncharacterized protein</fullName>
    </submittedName>
</protein>
<accession>E5AKS1</accession>
<proteinExistence type="predicted"/>
<gene>
    <name evidence="1" type="ordered locus">RBRH_01473</name>
</gene>
<evidence type="ECO:0000313" key="2">
    <source>
        <dbReference type="Proteomes" id="UP000007437"/>
    </source>
</evidence>